<dbReference type="InterPro" id="IPR021148">
    <property type="entry name" value="Polysacc_synth_dom"/>
</dbReference>
<dbReference type="Proteomes" id="UP000054279">
    <property type="component" value="Unassembled WGS sequence"/>
</dbReference>
<gene>
    <name evidence="2" type="ORF">M422DRAFT_256729</name>
</gene>
<organism evidence="2 3">
    <name type="scientific">Sphaerobolus stellatus (strain SS14)</name>
    <dbReference type="NCBI Taxonomy" id="990650"/>
    <lineage>
        <taxon>Eukaryota</taxon>
        <taxon>Fungi</taxon>
        <taxon>Dikarya</taxon>
        <taxon>Basidiomycota</taxon>
        <taxon>Agaricomycotina</taxon>
        <taxon>Agaricomycetes</taxon>
        <taxon>Phallomycetidae</taxon>
        <taxon>Geastrales</taxon>
        <taxon>Sphaerobolaceae</taxon>
        <taxon>Sphaerobolus</taxon>
    </lineage>
</organism>
<dbReference type="InterPro" id="IPR023139">
    <property type="entry name" value="PBDC1-like_dom_sf"/>
</dbReference>
<dbReference type="EMBL" id="KN837144">
    <property type="protein sequence ID" value="KIJ40473.1"/>
    <property type="molecule type" value="Genomic_DNA"/>
</dbReference>
<feature type="domain" description="Polysaccharide biosynthesis" evidence="1">
    <location>
        <begin position="27"/>
        <end position="71"/>
    </location>
</feature>
<reference evidence="2 3" key="1">
    <citation type="submission" date="2014-06" db="EMBL/GenBank/DDBJ databases">
        <title>Evolutionary Origins and Diversification of the Mycorrhizal Mutualists.</title>
        <authorList>
            <consortium name="DOE Joint Genome Institute"/>
            <consortium name="Mycorrhizal Genomics Consortium"/>
            <person name="Kohler A."/>
            <person name="Kuo A."/>
            <person name="Nagy L.G."/>
            <person name="Floudas D."/>
            <person name="Copeland A."/>
            <person name="Barry K.W."/>
            <person name="Cichocki N."/>
            <person name="Veneault-Fourrey C."/>
            <person name="LaButti K."/>
            <person name="Lindquist E.A."/>
            <person name="Lipzen A."/>
            <person name="Lundell T."/>
            <person name="Morin E."/>
            <person name="Murat C."/>
            <person name="Riley R."/>
            <person name="Ohm R."/>
            <person name="Sun H."/>
            <person name="Tunlid A."/>
            <person name="Henrissat B."/>
            <person name="Grigoriev I.V."/>
            <person name="Hibbett D.S."/>
            <person name="Martin F."/>
        </authorList>
    </citation>
    <scope>NUCLEOTIDE SEQUENCE [LARGE SCALE GENOMIC DNA]</scope>
    <source>
        <strain evidence="2 3">SS14</strain>
    </source>
</reference>
<proteinExistence type="predicted"/>
<dbReference type="OrthoDB" id="10248897at2759"/>
<name>A0A0C9UBE2_SPHS4</name>
<keyword evidence="3" id="KW-1185">Reference proteome</keyword>
<evidence type="ECO:0000313" key="3">
    <source>
        <dbReference type="Proteomes" id="UP000054279"/>
    </source>
</evidence>
<evidence type="ECO:0000259" key="1">
    <source>
        <dbReference type="Pfam" id="PF04669"/>
    </source>
</evidence>
<dbReference type="Gene3D" id="1.10.3560.10">
    <property type="entry name" value="yst0336 like domain"/>
    <property type="match status" value="1"/>
</dbReference>
<dbReference type="Pfam" id="PF04669">
    <property type="entry name" value="PBDC1"/>
    <property type="match status" value="1"/>
</dbReference>
<dbReference type="HOGENOM" id="CLU_2122656_0_0_1"/>
<protein>
    <recommendedName>
        <fullName evidence="1">Polysaccharide biosynthesis domain-containing protein</fullName>
    </recommendedName>
</protein>
<accession>A0A0C9UBE2</accession>
<sequence length="114" mass="13176">MLECSCLFPAQEHSLDDELFERPKLKTDDNFMQNTQGKKFWRELILRYEKAIKDYDFGSLIPVDVEDEHSQYISSSYCNLIPSSLGLNDTIHEKDKKEIEAEKAAKTNCQPPCA</sequence>
<evidence type="ECO:0000313" key="2">
    <source>
        <dbReference type="EMBL" id="KIJ40473.1"/>
    </source>
</evidence>
<dbReference type="AlphaFoldDB" id="A0A0C9UBE2"/>